<evidence type="ECO:0000313" key="2">
    <source>
        <dbReference type="Proteomes" id="UP000053240"/>
    </source>
</evidence>
<organism evidence="1 2">
    <name type="scientific">Papilio machaon</name>
    <name type="common">Old World swallowtail butterfly</name>
    <dbReference type="NCBI Taxonomy" id="76193"/>
    <lineage>
        <taxon>Eukaryota</taxon>
        <taxon>Metazoa</taxon>
        <taxon>Ecdysozoa</taxon>
        <taxon>Arthropoda</taxon>
        <taxon>Hexapoda</taxon>
        <taxon>Insecta</taxon>
        <taxon>Pterygota</taxon>
        <taxon>Neoptera</taxon>
        <taxon>Endopterygota</taxon>
        <taxon>Lepidoptera</taxon>
        <taxon>Glossata</taxon>
        <taxon>Ditrysia</taxon>
        <taxon>Papilionoidea</taxon>
        <taxon>Papilionidae</taxon>
        <taxon>Papilioninae</taxon>
        <taxon>Papilio</taxon>
    </lineage>
</organism>
<name>A0A194QXC2_PAPMA</name>
<accession>A0A194QXC2</accession>
<dbReference type="InParanoid" id="A0A194QXC2"/>
<proteinExistence type="predicted"/>
<dbReference type="Proteomes" id="UP000053240">
    <property type="component" value="Unassembled WGS sequence"/>
</dbReference>
<reference evidence="1 2" key="1">
    <citation type="journal article" date="2015" name="Nat. Commun.">
        <title>Outbred genome sequencing and CRISPR/Cas9 gene editing in butterflies.</title>
        <authorList>
            <person name="Li X."/>
            <person name="Fan D."/>
            <person name="Zhang W."/>
            <person name="Liu G."/>
            <person name="Zhang L."/>
            <person name="Zhao L."/>
            <person name="Fang X."/>
            <person name="Chen L."/>
            <person name="Dong Y."/>
            <person name="Chen Y."/>
            <person name="Ding Y."/>
            <person name="Zhao R."/>
            <person name="Feng M."/>
            <person name="Zhu Y."/>
            <person name="Feng Y."/>
            <person name="Jiang X."/>
            <person name="Zhu D."/>
            <person name="Xiang H."/>
            <person name="Feng X."/>
            <person name="Li S."/>
            <person name="Wang J."/>
            <person name="Zhang G."/>
            <person name="Kronforst M.R."/>
            <person name="Wang W."/>
        </authorList>
    </citation>
    <scope>NUCLEOTIDE SEQUENCE [LARGE SCALE GENOMIC DNA]</scope>
    <source>
        <strain evidence="1">Ya'a_city_454_Pm</strain>
        <tissue evidence="1">Whole body</tissue>
    </source>
</reference>
<gene>
    <name evidence="1" type="ORF">RR48_13239</name>
</gene>
<keyword evidence="2" id="KW-1185">Reference proteome</keyword>
<evidence type="ECO:0000313" key="1">
    <source>
        <dbReference type="EMBL" id="KPJ09605.1"/>
    </source>
</evidence>
<sequence>MSVNTIVTAKNPLRHSLGIGSYLVERRTMMSEGEKPLVEKSECSSFEDLASAATPQKIAEKSAETQKDEWHDLSGSGALLKKVMIPKVCGHTEATFAE</sequence>
<dbReference type="AlphaFoldDB" id="A0A194QXC2"/>
<protein>
    <submittedName>
        <fullName evidence="1">Uncharacterized protein</fullName>
    </submittedName>
</protein>
<dbReference type="EMBL" id="KQ461073">
    <property type="protein sequence ID" value="KPJ09605.1"/>
    <property type="molecule type" value="Genomic_DNA"/>
</dbReference>